<feature type="chain" id="PRO_5046388320" evidence="1">
    <location>
        <begin position="21"/>
        <end position="772"/>
    </location>
</feature>
<organism evidence="3 4">
    <name type="scientific">Segatella cerevisiae</name>
    <dbReference type="NCBI Taxonomy" id="2053716"/>
    <lineage>
        <taxon>Bacteria</taxon>
        <taxon>Pseudomonadati</taxon>
        <taxon>Bacteroidota</taxon>
        <taxon>Bacteroidia</taxon>
        <taxon>Bacteroidales</taxon>
        <taxon>Prevotellaceae</taxon>
        <taxon>Segatella</taxon>
    </lineage>
</organism>
<proteinExistence type="predicted"/>
<dbReference type="SUPFAM" id="SSF49464">
    <property type="entry name" value="Carboxypeptidase regulatory domain-like"/>
    <property type="match status" value="1"/>
</dbReference>
<evidence type="ECO:0000256" key="1">
    <source>
        <dbReference type="SAM" id="SignalP"/>
    </source>
</evidence>
<dbReference type="Proteomes" id="UP001204015">
    <property type="component" value="Unassembled WGS sequence"/>
</dbReference>
<dbReference type="InterPro" id="IPR041700">
    <property type="entry name" value="OMP_b-brl_3"/>
</dbReference>
<comment type="caution">
    <text evidence="3">The sequence shown here is derived from an EMBL/GenBank/DDBJ whole genome shotgun (WGS) entry which is preliminary data.</text>
</comment>
<reference evidence="3 4" key="1">
    <citation type="submission" date="2022-06" db="EMBL/GenBank/DDBJ databases">
        <title>A taxonomic note on the genus Prevotella: Description of four novel genera and emended description of the genera Hallella and Xylanibacter.</title>
        <authorList>
            <person name="Hitch T.C.A."/>
        </authorList>
    </citation>
    <scope>NUCLEOTIDE SEQUENCE [LARGE SCALE GENOMIC DNA]</scope>
    <source>
        <strain evidence="3 4">DSM 100619</strain>
    </source>
</reference>
<dbReference type="EMBL" id="JAMXLY010000061">
    <property type="protein sequence ID" value="MCO6026471.1"/>
    <property type="molecule type" value="Genomic_DNA"/>
</dbReference>
<sequence length="772" mass="87377">MKKILITLLLVLTVVDDIYAQSGPVSGVVVDNQNAPVDFVNVVMEDAADSSFIAGTVTDADGRFSLAVPQKKYILKLSSIGYKTKYVNPADGSLARITLQSDEVNLKGVVVKASRPSFKVTAEGIQTNIENTVLSKSGTANDVIAHVPMIQKTQDGFTVFGKGTPKIYIDGREVQNSSELDNLKSENIKNIELITSPGAKYDATVQSVLKIQTIRRTGDGWGFDMTSDYNQSENTDLDEKIAVTYRHKSLELFDNFKYSLENFHKKSRMWQTVYADTLWQENNFDNEKDRSQSFENTLGFDYAFNPHNSIGAKYIVTLSPKGKDISNLSSDVTANGEYYDKLNSSVNDIAHYRPSHQLSTYFMGQEGKTSVNFNADYLFSQIRHHSATDEVSASSESRLVTSDSHVINRLLVLKLVLGHPLFGGDFDMGAQYTNTNRNDDYINPQQIVPSTFSQLKEQCIAPFVDYSKVTPVGLFTAGLRYEHSSFDYYENKDLMKDQSRKFSDFFPSFSWGIQVGQLQAQLSYTTKTTRPTYRQLSNNVTYENRFTWQSGNSLLRPEYIHDITLQGMYSWLQFNLSYNDVKHAIVYWGEQVPEDESITKISYKNLKNLKLMTAALVFAPHFGYYSPQLTVGVRKQWLGLDTDMGNFNLDKPLFFGTFDNSFNFGKSMVANFQVTFQGKGNYRNVYLNKNSSTINLMMSKSLLDDRLTIQLKANDILKGQRDGNLLYNQKMQLYQLNTYDSRSIELTVSYKFNVGKSKYKGSEVGETEKSRL</sequence>
<feature type="signal peptide" evidence="1">
    <location>
        <begin position="1"/>
        <end position="20"/>
    </location>
</feature>
<dbReference type="Pfam" id="PF13715">
    <property type="entry name" value="CarbopepD_reg_2"/>
    <property type="match status" value="1"/>
</dbReference>
<dbReference type="RefSeq" id="WP_252761822.1">
    <property type="nucleotide sequence ID" value="NZ_JAMXLY010000061.1"/>
</dbReference>
<evidence type="ECO:0000313" key="4">
    <source>
        <dbReference type="Proteomes" id="UP001204015"/>
    </source>
</evidence>
<evidence type="ECO:0000313" key="3">
    <source>
        <dbReference type="EMBL" id="MCO6026471.1"/>
    </source>
</evidence>
<dbReference type="Pfam" id="PF14905">
    <property type="entry name" value="OMP_b-brl_3"/>
    <property type="match status" value="1"/>
</dbReference>
<feature type="domain" description="Outer membrane protein beta-barrel" evidence="2">
    <location>
        <begin position="369"/>
        <end position="750"/>
    </location>
</feature>
<keyword evidence="1" id="KW-0732">Signal</keyword>
<protein>
    <submittedName>
        <fullName evidence="3">Outer membrane beta-barrel protein</fullName>
    </submittedName>
</protein>
<accession>A0ABT1BZF8</accession>
<evidence type="ECO:0000259" key="2">
    <source>
        <dbReference type="Pfam" id="PF14905"/>
    </source>
</evidence>
<gene>
    <name evidence="3" type="ORF">NG821_11600</name>
</gene>
<dbReference type="InterPro" id="IPR008969">
    <property type="entry name" value="CarboxyPept-like_regulatory"/>
</dbReference>
<name>A0ABT1BZF8_9BACT</name>
<dbReference type="SUPFAM" id="SSF56935">
    <property type="entry name" value="Porins"/>
    <property type="match status" value="1"/>
</dbReference>
<keyword evidence="4" id="KW-1185">Reference proteome</keyword>
<dbReference type="Gene3D" id="2.60.40.1120">
    <property type="entry name" value="Carboxypeptidase-like, regulatory domain"/>
    <property type="match status" value="1"/>
</dbReference>